<protein>
    <submittedName>
        <fullName evidence="10">Uncharacterized protein</fullName>
    </submittedName>
</protein>
<keyword evidence="7 9" id="KW-0472">Membrane</keyword>
<organism evidence="10 11">
    <name type="scientific">Cotesia congregata</name>
    <name type="common">Parasitoid wasp</name>
    <name type="synonym">Apanteles congregatus</name>
    <dbReference type="NCBI Taxonomy" id="51543"/>
    <lineage>
        <taxon>Eukaryota</taxon>
        <taxon>Metazoa</taxon>
        <taxon>Ecdysozoa</taxon>
        <taxon>Arthropoda</taxon>
        <taxon>Hexapoda</taxon>
        <taxon>Insecta</taxon>
        <taxon>Pterygota</taxon>
        <taxon>Neoptera</taxon>
        <taxon>Endopterygota</taxon>
        <taxon>Hymenoptera</taxon>
        <taxon>Apocrita</taxon>
        <taxon>Ichneumonoidea</taxon>
        <taxon>Braconidae</taxon>
        <taxon>Microgastrinae</taxon>
        <taxon>Cotesia</taxon>
    </lineage>
</organism>
<dbReference type="PANTHER" id="PTHR28652">
    <property type="entry name" value="TRANSMEMBRANE PROTEIN 59-LIKE PROTEIN"/>
    <property type="match status" value="1"/>
</dbReference>
<evidence type="ECO:0000256" key="5">
    <source>
        <dbReference type="ARBA" id="ARBA00022989"/>
    </source>
</evidence>
<evidence type="ECO:0000256" key="3">
    <source>
        <dbReference type="ARBA" id="ARBA00022692"/>
    </source>
</evidence>
<dbReference type="Pfam" id="PF12280">
    <property type="entry name" value="BSMAP"/>
    <property type="match status" value="2"/>
</dbReference>
<keyword evidence="3 9" id="KW-0812">Transmembrane</keyword>
<evidence type="ECO:0000313" key="11">
    <source>
        <dbReference type="Proteomes" id="UP000786811"/>
    </source>
</evidence>
<evidence type="ECO:0000256" key="9">
    <source>
        <dbReference type="SAM" id="Phobius"/>
    </source>
</evidence>
<dbReference type="OrthoDB" id="6371519at2759"/>
<dbReference type="InterPro" id="IPR022065">
    <property type="entry name" value="Uncharacterised_TMEM59"/>
</dbReference>
<evidence type="ECO:0000256" key="6">
    <source>
        <dbReference type="ARBA" id="ARBA00023034"/>
    </source>
</evidence>
<dbReference type="GO" id="GO:0000139">
    <property type="term" value="C:Golgi membrane"/>
    <property type="evidence" value="ECO:0007669"/>
    <property type="project" value="UniProtKB-SubCell"/>
</dbReference>
<evidence type="ECO:0000256" key="8">
    <source>
        <dbReference type="ARBA" id="ARBA00023180"/>
    </source>
</evidence>
<dbReference type="PANTHER" id="PTHR28652:SF2">
    <property type="entry name" value="TRANSMEMBRANE PROTEIN 59-LIKE PROTEIN"/>
    <property type="match status" value="1"/>
</dbReference>
<proteinExistence type="inferred from homology"/>
<keyword evidence="5 9" id="KW-1133">Transmembrane helix</keyword>
<sequence>MFIVLYATHKKDPCVVLCDKIPVSFFLATDKLISDSVEETKECCQRACSEAYQNVNERFACIVGCTFMAKQRIFDLVSILSAALSSEDDLIAHHFLVTSIDMPDNTMSDPGLKKEILPGWWDTEGFKLPQTYIKSVPQESGIDYNLSPDYSGEPDQSYSWPATNWLQCASKHTGIPRWILSCSIILGVIVVIWIGLLSEKSEPKNNATSESNNNDDLSKVILIYPNEKTPPDYTDCVSEEKKLII</sequence>
<evidence type="ECO:0000256" key="2">
    <source>
        <dbReference type="ARBA" id="ARBA00009643"/>
    </source>
</evidence>
<dbReference type="EMBL" id="CAJNRD030001123">
    <property type="protein sequence ID" value="CAG5104136.1"/>
    <property type="molecule type" value="Genomic_DNA"/>
</dbReference>
<reference evidence="10" key="1">
    <citation type="submission" date="2021-04" db="EMBL/GenBank/DDBJ databases">
        <authorList>
            <person name="Chebbi M.A.C M."/>
        </authorList>
    </citation>
    <scope>NUCLEOTIDE SEQUENCE</scope>
</reference>
<comment type="similarity">
    <text evidence="2">Belongs to the TMEM59 family.</text>
</comment>
<evidence type="ECO:0000256" key="7">
    <source>
        <dbReference type="ARBA" id="ARBA00023136"/>
    </source>
</evidence>
<keyword evidence="4" id="KW-0732">Signal</keyword>
<evidence type="ECO:0000256" key="4">
    <source>
        <dbReference type="ARBA" id="ARBA00022729"/>
    </source>
</evidence>
<dbReference type="AlphaFoldDB" id="A0A8J2HN46"/>
<feature type="transmembrane region" description="Helical" evidence="9">
    <location>
        <begin position="178"/>
        <end position="197"/>
    </location>
</feature>
<comment type="subcellular location">
    <subcellularLocation>
        <location evidence="1">Golgi apparatus membrane</location>
        <topology evidence="1">Single-pass type I membrane protein</topology>
    </subcellularLocation>
</comment>
<keyword evidence="8" id="KW-0325">Glycoprotein</keyword>
<evidence type="ECO:0000313" key="10">
    <source>
        <dbReference type="EMBL" id="CAG5104136.1"/>
    </source>
</evidence>
<keyword evidence="6" id="KW-0333">Golgi apparatus</keyword>
<name>A0A8J2HN46_COTCN</name>
<accession>A0A8J2HN46</accession>
<keyword evidence="11" id="KW-1185">Reference proteome</keyword>
<evidence type="ECO:0000256" key="1">
    <source>
        <dbReference type="ARBA" id="ARBA00004614"/>
    </source>
</evidence>
<comment type="caution">
    <text evidence="10">The sequence shown here is derived from an EMBL/GenBank/DDBJ whole genome shotgun (WGS) entry which is preliminary data.</text>
</comment>
<dbReference type="Proteomes" id="UP000786811">
    <property type="component" value="Unassembled WGS sequence"/>
</dbReference>
<gene>
    <name evidence="10" type="ORF">HICCMSTLAB_LOCUS11851</name>
</gene>